<name>A0A1H7XMD0_9PAST</name>
<dbReference type="RefSeq" id="WP_090921896.1">
    <property type="nucleotide sequence ID" value="NZ_CP016180.1"/>
</dbReference>
<dbReference type="EMBL" id="FOBN01000013">
    <property type="protein sequence ID" value="SEM34347.1"/>
    <property type="molecule type" value="Genomic_DNA"/>
</dbReference>
<evidence type="ECO:0000313" key="1">
    <source>
        <dbReference type="EMBL" id="SEM34347.1"/>
    </source>
</evidence>
<sequence>MRVNVINFVENNVFETCAVSEFFWRLNCGRGSYPTGDSARFFIDPLLIPFATSYSKGGNNCPPSIFIDKHKMTRTQKNALKFLILGKTSKALKYLEQLNADMKKIRYILKTEQFKKAQKRGWITANIVYILYGTRDITRIIQPTAVSDYIKRDRVYISEFTYVKVLHDKPMCIHMLHLEDKDKIKKLKNKKLRTLPILSYAAFHFDYYQKVDEIKKIKSKMSKSYKAGRKRRKVR</sequence>
<reference evidence="2" key="1">
    <citation type="submission" date="2016-10" db="EMBL/GenBank/DDBJ databases">
        <authorList>
            <person name="Varghese N."/>
            <person name="Submissions S."/>
        </authorList>
    </citation>
    <scope>NUCLEOTIDE SEQUENCE [LARGE SCALE GENOMIC DNA]</scope>
    <source>
        <strain evidence="2">DSM 24204</strain>
    </source>
</reference>
<dbReference type="Proteomes" id="UP000198883">
    <property type="component" value="Unassembled WGS sequence"/>
</dbReference>
<proteinExistence type="predicted"/>
<accession>A0A1H7XMD0</accession>
<gene>
    <name evidence="1" type="ORF">SAMN05444853_11320</name>
</gene>
<dbReference type="AlphaFoldDB" id="A0A1H7XMD0"/>
<organism evidence="1 2">
    <name type="scientific">Phocoenobacter skyensis</name>
    <dbReference type="NCBI Taxonomy" id="97481"/>
    <lineage>
        <taxon>Bacteria</taxon>
        <taxon>Pseudomonadati</taxon>
        <taxon>Pseudomonadota</taxon>
        <taxon>Gammaproteobacteria</taxon>
        <taxon>Pasteurellales</taxon>
        <taxon>Pasteurellaceae</taxon>
        <taxon>Phocoenobacter</taxon>
    </lineage>
</organism>
<dbReference type="GeneID" id="83544535"/>
<protein>
    <submittedName>
        <fullName evidence="1">Uncharacterized protein</fullName>
    </submittedName>
</protein>
<evidence type="ECO:0000313" key="2">
    <source>
        <dbReference type="Proteomes" id="UP000198883"/>
    </source>
</evidence>